<sequence length="65" mass="7394">METAHAKVICHLLSKELVSCNDFGEYKLTDEGNASVSLMLDRFTPEQMMMIGLYYADKLGIHMHD</sequence>
<accession>A0A081NY87</accession>
<protein>
    <submittedName>
        <fullName evidence="1">Uncharacterized protein</fullName>
    </submittedName>
</protein>
<gene>
    <name evidence="1" type="ORF">ET33_16390</name>
</gene>
<dbReference type="EMBL" id="JNVM01000022">
    <property type="protein sequence ID" value="KEQ23410.1"/>
    <property type="molecule type" value="Genomic_DNA"/>
</dbReference>
<evidence type="ECO:0000313" key="1">
    <source>
        <dbReference type="EMBL" id="KEQ23410.1"/>
    </source>
</evidence>
<name>A0A081NY87_9BACL</name>
<evidence type="ECO:0000313" key="2">
    <source>
        <dbReference type="Proteomes" id="UP000028123"/>
    </source>
</evidence>
<comment type="caution">
    <text evidence="1">The sequence shown here is derived from an EMBL/GenBank/DDBJ whole genome shotgun (WGS) entry which is preliminary data.</text>
</comment>
<proteinExistence type="predicted"/>
<dbReference type="Proteomes" id="UP000028123">
    <property type="component" value="Unassembled WGS sequence"/>
</dbReference>
<organism evidence="1 2">
    <name type="scientific">Paenibacillus tyrfis</name>
    <dbReference type="NCBI Taxonomy" id="1501230"/>
    <lineage>
        <taxon>Bacteria</taxon>
        <taxon>Bacillati</taxon>
        <taxon>Bacillota</taxon>
        <taxon>Bacilli</taxon>
        <taxon>Bacillales</taxon>
        <taxon>Paenibacillaceae</taxon>
        <taxon>Paenibacillus</taxon>
    </lineage>
</organism>
<keyword evidence="2" id="KW-1185">Reference proteome</keyword>
<dbReference type="RefSeq" id="WP_036688554.1">
    <property type="nucleotide sequence ID" value="NZ_FYEP01000001.1"/>
</dbReference>
<reference evidence="1 2" key="1">
    <citation type="submission" date="2014-06" db="EMBL/GenBank/DDBJ databases">
        <title>Draft genome sequence of Paenibacillus sp. MSt1.</title>
        <authorList>
            <person name="Aw Y.K."/>
            <person name="Ong K.S."/>
            <person name="Gan H.M."/>
            <person name="Lee S.M."/>
        </authorList>
    </citation>
    <scope>NUCLEOTIDE SEQUENCE [LARGE SCALE GENOMIC DNA]</scope>
    <source>
        <strain evidence="1 2">MSt1</strain>
    </source>
</reference>
<dbReference type="AlphaFoldDB" id="A0A081NY87"/>